<accession>A0A451GH35</accession>
<dbReference type="AlphaFoldDB" id="A0A451GH35"/>
<sequence length="355" mass="40687">MEEEKLDIKIKKLLGNGLESLNRQILDAYKAMRDVENELETLAKCRVVAASKDGQELPSEAFTRSARGFLVRRRLYIFQSEIPSDDLISLLSDREKTAKNFLDLLAQKHVEEAIEQKKPELLDLKTGFRTAAPIDLLTPNGIVEASYENLANVIGDMNKKPANRITYRADSAWRGSSITEEELAKLVRAMLDREKQSLKRAESNYDHPRAEGHRDLIAKIEQNWAKFESFRPLLGEFSARVQSGVAHTWRCYFGPENYRFRLPNIGIIRGKRGLEVSAASTRDRPAARPHLGTLEFGRLRIGLFVDSDSYARLKPIFDEVFGIPVNLSWEGARRNERENLTYRGWGEREKSKYFQ</sequence>
<proteinExistence type="predicted"/>
<reference evidence="1 2" key="1">
    <citation type="journal article" date="2015" name="Int. J. Syst. Evol. Microbiol.">
        <title>Gemmobacter intermedius sp. nov., isolated from a white stork (Ciconia ciconia).</title>
        <authorList>
            <person name="Kampfer P."/>
            <person name="Jerzak L."/>
            <person name="Wilharm G."/>
            <person name="Golke J."/>
            <person name="Busse H.J."/>
            <person name="Glaeser S.P."/>
        </authorList>
    </citation>
    <scope>NUCLEOTIDE SEQUENCE [LARGE SCALE GENOMIC DNA]</scope>
    <source>
        <strain evidence="1 2">119/4</strain>
    </source>
</reference>
<organism evidence="1 2">
    <name type="scientific">Falsigemmobacter intermedius</name>
    <dbReference type="NCBI Taxonomy" id="1553448"/>
    <lineage>
        <taxon>Bacteria</taxon>
        <taxon>Pseudomonadati</taxon>
        <taxon>Pseudomonadota</taxon>
        <taxon>Alphaproteobacteria</taxon>
        <taxon>Rhodobacterales</taxon>
        <taxon>Paracoccaceae</taxon>
        <taxon>Falsigemmobacter</taxon>
    </lineage>
</organism>
<evidence type="ECO:0000313" key="1">
    <source>
        <dbReference type="EMBL" id="RWY37359.1"/>
    </source>
</evidence>
<keyword evidence="2" id="KW-1185">Reference proteome</keyword>
<protein>
    <submittedName>
        <fullName evidence="1">Uncharacterized protein</fullName>
    </submittedName>
</protein>
<name>A0A451GH35_9RHOB</name>
<evidence type="ECO:0000313" key="2">
    <source>
        <dbReference type="Proteomes" id="UP000287168"/>
    </source>
</evidence>
<dbReference type="RefSeq" id="WP_128490734.1">
    <property type="nucleotide sequence ID" value="NZ_JBHLXB010000018.1"/>
</dbReference>
<gene>
    <name evidence="1" type="ORF">EP867_17390</name>
</gene>
<comment type="caution">
    <text evidence="1">The sequence shown here is derived from an EMBL/GenBank/DDBJ whole genome shotgun (WGS) entry which is preliminary data.</text>
</comment>
<dbReference type="EMBL" id="SBLC01000049">
    <property type="protein sequence ID" value="RWY37359.1"/>
    <property type="molecule type" value="Genomic_DNA"/>
</dbReference>
<dbReference type="Proteomes" id="UP000287168">
    <property type="component" value="Unassembled WGS sequence"/>
</dbReference>